<dbReference type="Proteomes" id="UP001550378">
    <property type="component" value="Unassembled WGS sequence"/>
</dbReference>
<proteinExistence type="predicted"/>
<protein>
    <submittedName>
        <fullName evidence="1">DUF2867 domain-containing protein</fullName>
    </submittedName>
</protein>
<reference evidence="1 2" key="1">
    <citation type="submission" date="2024-06" db="EMBL/GenBank/DDBJ databases">
        <title>The Natural Products Discovery Center: Release of the First 8490 Sequenced Strains for Exploring Actinobacteria Biosynthetic Diversity.</title>
        <authorList>
            <person name="Kalkreuter E."/>
            <person name="Kautsar S.A."/>
            <person name="Yang D."/>
            <person name="Bader C.D."/>
            <person name="Teijaro C.N."/>
            <person name="Fluegel L."/>
            <person name="Davis C.M."/>
            <person name="Simpson J.R."/>
            <person name="Lauterbach L."/>
            <person name="Steele A.D."/>
            <person name="Gui C."/>
            <person name="Meng S."/>
            <person name="Li G."/>
            <person name="Viehrig K."/>
            <person name="Ye F."/>
            <person name="Su P."/>
            <person name="Kiefer A.F."/>
            <person name="Nichols A."/>
            <person name="Cepeda A.J."/>
            <person name="Yan W."/>
            <person name="Fan B."/>
            <person name="Jiang Y."/>
            <person name="Adhikari A."/>
            <person name="Zheng C.-J."/>
            <person name="Schuster L."/>
            <person name="Cowan T.M."/>
            <person name="Smanski M.J."/>
            <person name="Chevrette M.G."/>
            <person name="De Carvalho L.P.S."/>
            <person name="Shen B."/>
        </authorList>
    </citation>
    <scope>NUCLEOTIDE SEQUENCE [LARGE SCALE GENOMIC DNA]</scope>
    <source>
        <strain evidence="1 2">NPDC006337</strain>
    </source>
</reference>
<dbReference type="Gene3D" id="3.30.530.20">
    <property type="match status" value="1"/>
</dbReference>
<dbReference type="RefSeq" id="WP_359655727.1">
    <property type="nucleotide sequence ID" value="NZ_JBEXZO010000058.1"/>
</dbReference>
<evidence type="ECO:0000313" key="1">
    <source>
        <dbReference type="EMBL" id="MEU0712311.1"/>
    </source>
</evidence>
<comment type="caution">
    <text evidence="1">The sequence shown here is derived from an EMBL/GenBank/DDBJ whole genome shotgun (WGS) entry which is preliminary data.</text>
</comment>
<keyword evidence="2" id="KW-1185">Reference proteome</keyword>
<organism evidence="1 2">
    <name type="scientific">Streptomyces lavendulocolor</name>
    <dbReference type="NCBI Taxonomy" id="67316"/>
    <lineage>
        <taxon>Bacteria</taxon>
        <taxon>Bacillati</taxon>
        <taxon>Actinomycetota</taxon>
        <taxon>Actinomycetes</taxon>
        <taxon>Kitasatosporales</taxon>
        <taxon>Streptomycetaceae</taxon>
        <taxon>Streptomyces</taxon>
    </lineage>
</organism>
<dbReference type="SUPFAM" id="SSF55961">
    <property type="entry name" value="Bet v1-like"/>
    <property type="match status" value="1"/>
</dbReference>
<dbReference type="InterPro" id="IPR021295">
    <property type="entry name" value="DUF2867"/>
</dbReference>
<gene>
    <name evidence="1" type="ORF">ABZ508_33675</name>
</gene>
<evidence type="ECO:0000313" key="2">
    <source>
        <dbReference type="Proteomes" id="UP001550378"/>
    </source>
</evidence>
<dbReference type="InterPro" id="IPR023393">
    <property type="entry name" value="START-like_dom_sf"/>
</dbReference>
<sequence length="299" mass="33282">MRTVRNVHARVIEAPADRVGALLDRIASDDDPLFPAPVWPPMRFDRPLGVGAEGGHGPVRYRVTACTPGRSVRFDFAPPADGHHRLDVEPLGPGRCRLTHTLQERQGPGQALLWSLFVRPVHDTVVEELLDNAEHAATGRTAAPPTTRPPLVRLLHRLGQERPVAVPVPDGARLARTAFDRTDFSDAWRVPLDPGMPRDPRAWRDVLPFPVMASEGDELLLGQDARHLDFRASLLVGERDVTLSTVVRTHNRLGRLYFGAVRHVHPFMTRLVLRRTRRRLALAAPAAGSRHRRREAALG</sequence>
<name>A0ABV2WG26_9ACTN</name>
<dbReference type="Pfam" id="PF11066">
    <property type="entry name" value="DUF2867"/>
    <property type="match status" value="1"/>
</dbReference>
<dbReference type="EMBL" id="JBEXZR010000054">
    <property type="protein sequence ID" value="MEU0712311.1"/>
    <property type="molecule type" value="Genomic_DNA"/>
</dbReference>
<accession>A0ABV2WG26</accession>